<evidence type="ECO:0000313" key="2">
    <source>
        <dbReference type="Proteomes" id="UP000501387"/>
    </source>
</evidence>
<reference evidence="1 2" key="1">
    <citation type="submission" date="2020-03" db="EMBL/GenBank/DDBJ databases">
        <title>Leucobacter sp. nov., isolated from beetles.</title>
        <authorList>
            <person name="Hyun D.-W."/>
            <person name="Bae J.-W."/>
        </authorList>
    </citation>
    <scope>NUCLEOTIDE SEQUENCE [LARGE SCALE GENOMIC DNA]</scope>
    <source>
        <strain evidence="1 2">HDW9B</strain>
    </source>
</reference>
<gene>
    <name evidence="1" type="ORF">G7067_00265</name>
</gene>
<evidence type="ECO:0000313" key="1">
    <source>
        <dbReference type="EMBL" id="QIM15198.1"/>
    </source>
</evidence>
<protein>
    <recommendedName>
        <fullName evidence="3">SMI1/KNR4 family protein</fullName>
    </recommendedName>
</protein>
<proteinExistence type="predicted"/>
<dbReference type="RefSeq" id="WP_166321162.1">
    <property type="nucleotide sequence ID" value="NZ_CP049934.1"/>
</dbReference>
<sequence>MGIYIERYERIGTLWGVPEDMGIDIAHLESWREKFGDIPEALLVYYSTFGTHRELNETQDALILPDSIPFGYHKMKDVPDTDHLVFYVENQWALGWGIAPDQTSEVDPIVEISEDAQAWSSTGETVSEFLLAQAYMQRVMSFEYTTEEFWDISEDFLSQLESKVPLALTSNLYEGVSFFGDETQLALVSGSIDKRLVWFGSDDEENFNDLREWSKQHGR</sequence>
<dbReference type="Proteomes" id="UP000501387">
    <property type="component" value="Chromosome"/>
</dbReference>
<evidence type="ECO:0008006" key="3">
    <source>
        <dbReference type="Google" id="ProtNLM"/>
    </source>
</evidence>
<dbReference type="EMBL" id="CP049934">
    <property type="protein sequence ID" value="QIM15198.1"/>
    <property type="molecule type" value="Genomic_DNA"/>
</dbReference>
<organism evidence="1 2">
    <name type="scientific">Leucobacter insecticola</name>
    <dbReference type="NCBI Taxonomy" id="2714934"/>
    <lineage>
        <taxon>Bacteria</taxon>
        <taxon>Bacillati</taxon>
        <taxon>Actinomycetota</taxon>
        <taxon>Actinomycetes</taxon>
        <taxon>Micrococcales</taxon>
        <taxon>Microbacteriaceae</taxon>
        <taxon>Leucobacter</taxon>
    </lineage>
</organism>
<accession>A0A6G8FFS6</accession>
<name>A0A6G8FFS6_9MICO</name>
<dbReference type="KEGG" id="lins:G7067_00265"/>
<keyword evidence="2" id="KW-1185">Reference proteome</keyword>
<dbReference type="AlphaFoldDB" id="A0A6G8FFS6"/>